<reference evidence="6 7" key="1">
    <citation type="submission" date="2020-03" db="EMBL/GenBank/DDBJ databases">
        <title>Genomic Encyclopedia of Type Strains, Phase IV (KMG-IV): sequencing the most valuable type-strain genomes for metagenomic binning, comparative biology and taxonomic classification.</title>
        <authorList>
            <person name="Goeker M."/>
        </authorList>
    </citation>
    <scope>NUCLEOTIDE SEQUENCE [LARGE SCALE GENOMIC DNA]</scope>
    <source>
        <strain evidence="6 7">DSM 7225</strain>
    </source>
</reference>
<keyword evidence="7" id="KW-1185">Reference proteome</keyword>
<dbReference type="InterPro" id="IPR014710">
    <property type="entry name" value="RmlC-like_jellyroll"/>
</dbReference>
<dbReference type="Proteomes" id="UP000531251">
    <property type="component" value="Unassembled WGS sequence"/>
</dbReference>
<evidence type="ECO:0000313" key="6">
    <source>
        <dbReference type="EMBL" id="NJB95886.1"/>
    </source>
</evidence>
<keyword evidence="3" id="KW-0804">Transcription</keyword>
<keyword evidence="2" id="KW-0238">DNA-binding</keyword>
<gene>
    <name evidence="6" type="ORF">GGR89_000178</name>
</gene>
<feature type="domain" description="HTH crp-type" evidence="5">
    <location>
        <begin position="146"/>
        <end position="214"/>
    </location>
</feature>
<accession>A0A7X5XY02</accession>
<dbReference type="SUPFAM" id="SSF46785">
    <property type="entry name" value="Winged helix' DNA-binding domain"/>
    <property type="match status" value="1"/>
</dbReference>
<dbReference type="Gene3D" id="1.10.10.10">
    <property type="entry name" value="Winged helix-like DNA-binding domain superfamily/Winged helix DNA-binding domain"/>
    <property type="match status" value="1"/>
</dbReference>
<dbReference type="GO" id="GO:0005829">
    <property type="term" value="C:cytosol"/>
    <property type="evidence" value="ECO:0007669"/>
    <property type="project" value="TreeGrafter"/>
</dbReference>
<dbReference type="InterPro" id="IPR012318">
    <property type="entry name" value="HTH_CRP"/>
</dbReference>
<dbReference type="InterPro" id="IPR050397">
    <property type="entry name" value="Env_Response_Regulators"/>
</dbReference>
<evidence type="ECO:0000256" key="2">
    <source>
        <dbReference type="ARBA" id="ARBA00023125"/>
    </source>
</evidence>
<dbReference type="SMART" id="SM00100">
    <property type="entry name" value="cNMP"/>
    <property type="match status" value="1"/>
</dbReference>
<dbReference type="InterPro" id="IPR036390">
    <property type="entry name" value="WH_DNA-bd_sf"/>
</dbReference>
<evidence type="ECO:0000259" key="5">
    <source>
        <dbReference type="PROSITE" id="PS51063"/>
    </source>
</evidence>
<dbReference type="AlphaFoldDB" id="A0A7X5XY02"/>
<keyword evidence="1" id="KW-0805">Transcription regulation</keyword>
<dbReference type="RefSeq" id="WP_164521858.1">
    <property type="nucleotide sequence ID" value="NZ_BAAADY010000008.1"/>
</dbReference>
<dbReference type="GO" id="GO:0003677">
    <property type="term" value="F:DNA binding"/>
    <property type="evidence" value="ECO:0007669"/>
    <property type="project" value="UniProtKB-KW"/>
</dbReference>
<proteinExistence type="predicted"/>
<dbReference type="Gene3D" id="2.60.120.10">
    <property type="entry name" value="Jelly Rolls"/>
    <property type="match status" value="1"/>
</dbReference>
<dbReference type="InterPro" id="IPR036388">
    <property type="entry name" value="WH-like_DNA-bd_sf"/>
</dbReference>
<dbReference type="EMBL" id="JAATJB010000001">
    <property type="protein sequence ID" value="NJB95886.1"/>
    <property type="molecule type" value="Genomic_DNA"/>
</dbReference>
<dbReference type="PROSITE" id="PS51063">
    <property type="entry name" value="HTH_CRP_2"/>
    <property type="match status" value="1"/>
</dbReference>
<dbReference type="PANTHER" id="PTHR24567:SF74">
    <property type="entry name" value="HTH-TYPE TRANSCRIPTIONAL REGULATOR ARCR"/>
    <property type="match status" value="1"/>
</dbReference>
<protein>
    <submittedName>
        <fullName evidence="6">CRP-like cAMP-binding protein</fullName>
    </submittedName>
</protein>
<dbReference type="InterPro" id="IPR018490">
    <property type="entry name" value="cNMP-bd_dom_sf"/>
</dbReference>
<dbReference type="CDD" id="cd00038">
    <property type="entry name" value="CAP_ED"/>
    <property type="match status" value="1"/>
</dbReference>
<sequence>MGASEIDLATRFAQLFACSEAVAAELAGAAMLRRCPQGATVVHQGERLGRVLVLLEGHVRAAMVTLDGRVLQIAEHHPGDIFGGVDPGREQASDCTATMASQIASFATADFYALAERHACVGLVLAKTMVRQFGALSQLVSARLTLSANGRVHAELLRLARAQDGRWIRPLPVLSDLALRVQTARETVSRAVSALERRGIVQRHEDGLEIVAPARLEALIV</sequence>
<comment type="caution">
    <text evidence="6">The sequence shown here is derived from an EMBL/GenBank/DDBJ whole genome shotgun (WGS) entry which is preliminary data.</text>
</comment>
<dbReference type="GO" id="GO:0003700">
    <property type="term" value="F:DNA-binding transcription factor activity"/>
    <property type="evidence" value="ECO:0007669"/>
    <property type="project" value="TreeGrafter"/>
</dbReference>
<evidence type="ECO:0000256" key="1">
    <source>
        <dbReference type="ARBA" id="ARBA00023015"/>
    </source>
</evidence>
<dbReference type="PANTHER" id="PTHR24567">
    <property type="entry name" value="CRP FAMILY TRANSCRIPTIONAL REGULATORY PROTEIN"/>
    <property type="match status" value="1"/>
</dbReference>
<dbReference type="InterPro" id="IPR000595">
    <property type="entry name" value="cNMP-bd_dom"/>
</dbReference>
<evidence type="ECO:0000256" key="3">
    <source>
        <dbReference type="ARBA" id="ARBA00023163"/>
    </source>
</evidence>
<organism evidence="6 7">
    <name type="scientific">Sphingomonas trueperi</name>
    <dbReference type="NCBI Taxonomy" id="53317"/>
    <lineage>
        <taxon>Bacteria</taxon>
        <taxon>Pseudomonadati</taxon>
        <taxon>Pseudomonadota</taxon>
        <taxon>Alphaproteobacteria</taxon>
        <taxon>Sphingomonadales</taxon>
        <taxon>Sphingomonadaceae</taxon>
        <taxon>Sphingomonas</taxon>
    </lineage>
</organism>
<name>A0A7X5XY02_9SPHN</name>
<dbReference type="PROSITE" id="PS50042">
    <property type="entry name" value="CNMP_BINDING_3"/>
    <property type="match status" value="1"/>
</dbReference>
<evidence type="ECO:0000313" key="7">
    <source>
        <dbReference type="Proteomes" id="UP000531251"/>
    </source>
</evidence>
<dbReference type="Pfam" id="PF13545">
    <property type="entry name" value="HTH_Crp_2"/>
    <property type="match status" value="1"/>
</dbReference>
<dbReference type="SUPFAM" id="SSF51206">
    <property type="entry name" value="cAMP-binding domain-like"/>
    <property type="match status" value="1"/>
</dbReference>
<evidence type="ECO:0000259" key="4">
    <source>
        <dbReference type="PROSITE" id="PS50042"/>
    </source>
</evidence>
<feature type="domain" description="Cyclic nucleotide-binding" evidence="4">
    <location>
        <begin position="25"/>
        <end position="83"/>
    </location>
</feature>
<dbReference type="Pfam" id="PF00027">
    <property type="entry name" value="cNMP_binding"/>
    <property type="match status" value="1"/>
</dbReference>